<organism evidence="2 3">
    <name type="scientific">Citrus x changshan-huyou</name>
    <dbReference type="NCBI Taxonomy" id="2935761"/>
    <lineage>
        <taxon>Eukaryota</taxon>
        <taxon>Viridiplantae</taxon>
        <taxon>Streptophyta</taxon>
        <taxon>Embryophyta</taxon>
        <taxon>Tracheophyta</taxon>
        <taxon>Spermatophyta</taxon>
        <taxon>Magnoliopsida</taxon>
        <taxon>eudicotyledons</taxon>
        <taxon>Gunneridae</taxon>
        <taxon>Pentapetalae</taxon>
        <taxon>rosids</taxon>
        <taxon>malvids</taxon>
        <taxon>Sapindales</taxon>
        <taxon>Rutaceae</taxon>
        <taxon>Aurantioideae</taxon>
        <taxon>Citrus</taxon>
    </lineage>
</organism>
<reference evidence="2 3" key="1">
    <citation type="submission" date="2024-05" db="EMBL/GenBank/DDBJ databases">
        <title>Haplotype-resolved chromosome-level genome assembly of Huyou (Citrus changshanensis).</title>
        <authorList>
            <person name="Miao C."/>
            <person name="Chen W."/>
            <person name="Wu Y."/>
            <person name="Wang L."/>
            <person name="Zhao S."/>
            <person name="Grierson D."/>
            <person name="Xu C."/>
            <person name="Chen K."/>
        </authorList>
    </citation>
    <scope>NUCLEOTIDE SEQUENCE [LARGE SCALE GENOMIC DNA]</scope>
    <source>
        <strain evidence="2">01-14</strain>
        <tissue evidence="2">Leaf</tissue>
    </source>
</reference>
<dbReference type="Proteomes" id="UP001428341">
    <property type="component" value="Unassembled WGS sequence"/>
</dbReference>
<comment type="caution">
    <text evidence="2">The sequence shown here is derived from an EMBL/GenBank/DDBJ whole genome shotgun (WGS) entry which is preliminary data.</text>
</comment>
<feature type="compositionally biased region" description="Basic and acidic residues" evidence="1">
    <location>
        <begin position="1"/>
        <end position="22"/>
    </location>
</feature>
<name>A0AAP0LYX2_9ROSI</name>
<gene>
    <name evidence="2" type="ORF">WN944_003642</name>
</gene>
<sequence length="76" mass="8719">MQIEDRHNVQEDGENIDDRGENDTEDSENDEVLSNYESDDRDEGYSIESDEDIPICLVKKFVETRKSKVGPDGKLI</sequence>
<evidence type="ECO:0000256" key="1">
    <source>
        <dbReference type="SAM" id="MobiDB-lite"/>
    </source>
</evidence>
<evidence type="ECO:0000313" key="2">
    <source>
        <dbReference type="EMBL" id="KAK9192947.1"/>
    </source>
</evidence>
<evidence type="ECO:0000313" key="3">
    <source>
        <dbReference type="Proteomes" id="UP001428341"/>
    </source>
</evidence>
<feature type="region of interest" description="Disordered" evidence="1">
    <location>
        <begin position="1"/>
        <end position="49"/>
    </location>
</feature>
<dbReference type="EMBL" id="JBCGBO010000006">
    <property type="protein sequence ID" value="KAK9192947.1"/>
    <property type="molecule type" value="Genomic_DNA"/>
</dbReference>
<accession>A0AAP0LYX2</accession>
<dbReference type="AlphaFoldDB" id="A0AAP0LYX2"/>
<protein>
    <submittedName>
        <fullName evidence="2">Uncharacterized protein</fullName>
    </submittedName>
</protein>
<proteinExistence type="predicted"/>
<keyword evidence="3" id="KW-1185">Reference proteome</keyword>
<feature type="compositionally biased region" description="Acidic residues" evidence="1">
    <location>
        <begin position="23"/>
        <end position="42"/>
    </location>
</feature>